<dbReference type="InterPro" id="IPR029787">
    <property type="entry name" value="Nucleotide_cyclase"/>
</dbReference>
<dbReference type="SMART" id="SM00267">
    <property type="entry name" value="GGDEF"/>
    <property type="match status" value="1"/>
</dbReference>
<dbReference type="EMBL" id="SLWY01000011">
    <property type="protein sequence ID" value="TCO80861.1"/>
    <property type="molecule type" value="Genomic_DNA"/>
</dbReference>
<name>A0A4R2L1G0_9GAMM</name>
<dbReference type="GO" id="GO:0043709">
    <property type="term" value="P:cell adhesion involved in single-species biofilm formation"/>
    <property type="evidence" value="ECO:0007669"/>
    <property type="project" value="TreeGrafter"/>
</dbReference>
<comment type="catalytic activity">
    <reaction evidence="3">
        <text>2 GTP = 3',3'-c-di-GMP + 2 diphosphate</text>
        <dbReference type="Rhea" id="RHEA:24898"/>
        <dbReference type="ChEBI" id="CHEBI:33019"/>
        <dbReference type="ChEBI" id="CHEBI:37565"/>
        <dbReference type="ChEBI" id="CHEBI:58805"/>
        <dbReference type="EC" id="2.7.7.65"/>
    </reaction>
</comment>
<dbReference type="GO" id="GO:0052621">
    <property type="term" value="F:diguanylate cyclase activity"/>
    <property type="evidence" value="ECO:0007669"/>
    <property type="project" value="UniProtKB-EC"/>
</dbReference>
<comment type="cofactor">
    <cofactor evidence="1">
        <name>Mg(2+)</name>
        <dbReference type="ChEBI" id="CHEBI:18420"/>
    </cofactor>
</comment>
<organism evidence="6 7">
    <name type="scientific">Plasticicumulans lactativorans</name>
    <dbReference type="NCBI Taxonomy" id="1133106"/>
    <lineage>
        <taxon>Bacteria</taxon>
        <taxon>Pseudomonadati</taxon>
        <taxon>Pseudomonadota</taxon>
        <taxon>Gammaproteobacteria</taxon>
        <taxon>Candidatus Competibacteraceae</taxon>
        <taxon>Plasticicumulans</taxon>
    </lineage>
</organism>
<dbReference type="InterPro" id="IPR050469">
    <property type="entry name" value="Diguanylate_Cyclase"/>
</dbReference>
<dbReference type="PANTHER" id="PTHR45138:SF9">
    <property type="entry name" value="DIGUANYLATE CYCLASE DGCM-RELATED"/>
    <property type="match status" value="1"/>
</dbReference>
<feature type="transmembrane region" description="Helical" evidence="4">
    <location>
        <begin position="195"/>
        <end position="212"/>
    </location>
</feature>
<dbReference type="EC" id="2.7.7.65" evidence="2"/>
<dbReference type="InterPro" id="IPR043128">
    <property type="entry name" value="Rev_trsase/Diguanyl_cyclase"/>
</dbReference>
<keyword evidence="4" id="KW-0812">Transmembrane</keyword>
<dbReference type="Gene3D" id="3.30.70.270">
    <property type="match status" value="1"/>
</dbReference>
<dbReference type="Pfam" id="PF17158">
    <property type="entry name" value="MASE4"/>
    <property type="match status" value="1"/>
</dbReference>
<comment type="caution">
    <text evidence="6">The sequence shown here is derived from an EMBL/GenBank/DDBJ whole genome shotgun (WGS) entry which is preliminary data.</text>
</comment>
<gene>
    <name evidence="6" type="ORF">EV699_11162</name>
</gene>
<dbReference type="PANTHER" id="PTHR45138">
    <property type="entry name" value="REGULATORY COMPONENTS OF SENSORY TRANSDUCTION SYSTEM"/>
    <property type="match status" value="1"/>
</dbReference>
<protein>
    <recommendedName>
        <fullName evidence="2">diguanylate cyclase</fullName>
        <ecNumber evidence="2">2.7.7.65</ecNumber>
    </recommendedName>
</protein>
<dbReference type="GO" id="GO:0005886">
    <property type="term" value="C:plasma membrane"/>
    <property type="evidence" value="ECO:0007669"/>
    <property type="project" value="TreeGrafter"/>
</dbReference>
<feature type="transmembrane region" description="Helical" evidence="4">
    <location>
        <begin position="116"/>
        <end position="137"/>
    </location>
</feature>
<keyword evidence="7" id="KW-1185">Reference proteome</keyword>
<evidence type="ECO:0000256" key="1">
    <source>
        <dbReference type="ARBA" id="ARBA00001946"/>
    </source>
</evidence>
<dbReference type="PROSITE" id="PS50887">
    <property type="entry name" value="GGDEF"/>
    <property type="match status" value="1"/>
</dbReference>
<evidence type="ECO:0000256" key="4">
    <source>
        <dbReference type="SAM" id="Phobius"/>
    </source>
</evidence>
<dbReference type="NCBIfam" id="TIGR00254">
    <property type="entry name" value="GGDEF"/>
    <property type="match status" value="1"/>
</dbReference>
<dbReference type="InterPro" id="IPR000160">
    <property type="entry name" value="GGDEF_dom"/>
</dbReference>
<sequence length="451" mass="47500">MLSVLTETPQPRDRLLAAALALALLAATAATLPIASRPWPVVAAFLPMYASAVIMADGITAYLLTMQFLATRMPTLGLLAMAYAYTTPLVAVHLLAFPGVFGATGLLGAGTQTAVWVWVFWHVGYALLVTASVAAATRPAPAVIAAMPAGALLSALLGLPLALATLLTTIALDTSAPLPTLIDAGDYTPIRDSPLGRSVIGFGIAALALLTWRTRLRSVLHLWLAIALLAHVCSVLINLASGVRFGAGWYLGRCMSLVTATVILGVMLREVHRLYARLATVNGELAELATRDGLTGLHNRRHFDLRLDEELRRAQRDGTPLSLLLIDVDHFKPYNDAFGHPAGDACLQRVAALVAAHAQRPGDLAARYGGEEFALILPDADAAAARTVAERLRRAVVAAAQPAPRGVVTVSIGCSSLRPLETEGAAPLLARADAALYRAKQDGRNRALAAA</sequence>
<dbReference type="InterPro" id="IPR033424">
    <property type="entry name" value="MASE4"/>
</dbReference>
<dbReference type="AlphaFoldDB" id="A0A4R2L1G0"/>
<evidence type="ECO:0000259" key="5">
    <source>
        <dbReference type="PROSITE" id="PS50887"/>
    </source>
</evidence>
<dbReference type="FunFam" id="3.30.70.270:FF:000001">
    <property type="entry name" value="Diguanylate cyclase domain protein"/>
    <property type="match status" value="1"/>
</dbReference>
<dbReference type="Pfam" id="PF00990">
    <property type="entry name" value="GGDEF"/>
    <property type="match status" value="1"/>
</dbReference>
<evidence type="ECO:0000256" key="2">
    <source>
        <dbReference type="ARBA" id="ARBA00012528"/>
    </source>
</evidence>
<evidence type="ECO:0000313" key="7">
    <source>
        <dbReference type="Proteomes" id="UP000295765"/>
    </source>
</evidence>
<feature type="transmembrane region" description="Helical" evidence="4">
    <location>
        <begin position="39"/>
        <end position="64"/>
    </location>
</feature>
<feature type="transmembrane region" description="Helical" evidence="4">
    <location>
        <begin position="247"/>
        <end position="268"/>
    </location>
</feature>
<proteinExistence type="predicted"/>
<reference evidence="6 7" key="1">
    <citation type="submission" date="2019-03" db="EMBL/GenBank/DDBJ databases">
        <title>Genomic Encyclopedia of Type Strains, Phase IV (KMG-IV): sequencing the most valuable type-strain genomes for metagenomic binning, comparative biology and taxonomic classification.</title>
        <authorList>
            <person name="Goeker M."/>
        </authorList>
    </citation>
    <scope>NUCLEOTIDE SEQUENCE [LARGE SCALE GENOMIC DNA]</scope>
    <source>
        <strain evidence="6 7">DSM 25287</strain>
    </source>
</reference>
<evidence type="ECO:0000256" key="3">
    <source>
        <dbReference type="ARBA" id="ARBA00034247"/>
    </source>
</evidence>
<dbReference type="SUPFAM" id="SSF55073">
    <property type="entry name" value="Nucleotide cyclase"/>
    <property type="match status" value="1"/>
</dbReference>
<dbReference type="CDD" id="cd01949">
    <property type="entry name" value="GGDEF"/>
    <property type="match status" value="1"/>
</dbReference>
<keyword evidence="4" id="KW-0472">Membrane</keyword>
<dbReference type="RefSeq" id="WP_132542595.1">
    <property type="nucleotide sequence ID" value="NZ_SLWY01000011.1"/>
</dbReference>
<feature type="domain" description="GGDEF" evidence="5">
    <location>
        <begin position="319"/>
        <end position="451"/>
    </location>
</feature>
<accession>A0A4R2L1G0</accession>
<keyword evidence="4" id="KW-1133">Transmembrane helix</keyword>
<feature type="transmembrane region" description="Helical" evidence="4">
    <location>
        <begin position="219"/>
        <end position="241"/>
    </location>
</feature>
<feature type="transmembrane region" description="Helical" evidence="4">
    <location>
        <begin position="149"/>
        <end position="172"/>
    </location>
</feature>
<dbReference type="OrthoDB" id="9759607at2"/>
<dbReference type="GO" id="GO:1902201">
    <property type="term" value="P:negative regulation of bacterial-type flagellum-dependent cell motility"/>
    <property type="evidence" value="ECO:0007669"/>
    <property type="project" value="TreeGrafter"/>
</dbReference>
<dbReference type="Proteomes" id="UP000295765">
    <property type="component" value="Unassembled WGS sequence"/>
</dbReference>
<feature type="transmembrane region" description="Helical" evidence="4">
    <location>
        <begin position="76"/>
        <end position="96"/>
    </location>
</feature>
<evidence type="ECO:0000313" key="6">
    <source>
        <dbReference type="EMBL" id="TCO80861.1"/>
    </source>
</evidence>